<keyword evidence="3" id="KW-0472">Membrane</keyword>
<dbReference type="OrthoDB" id="4428077at2"/>
<evidence type="ECO:0000256" key="1">
    <source>
        <dbReference type="ARBA" id="ARBA00005801"/>
    </source>
</evidence>
<dbReference type="Pfam" id="PF01478">
    <property type="entry name" value="Peptidase_A24"/>
    <property type="match status" value="1"/>
</dbReference>
<evidence type="ECO:0000313" key="5">
    <source>
        <dbReference type="EMBL" id="TLF97849.1"/>
    </source>
</evidence>
<dbReference type="EMBL" id="VBUU01000038">
    <property type="protein sequence ID" value="TLF97849.1"/>
    <property type="molecule type" value="Genomic_DNA"/>
</dbReference>
<feature type="compositionally biased region" description="Low complexity" evidence="2">
    <location>
        <begin position="189"/>
        <end position="203"/>
    </location>
</feature>
<dbReference type="AlphaFoldDB" id="A0A5R8P911"/>
<sequence>MEIFALIALGAWCMALSVSDIRTRRLPDLLTGPGAVVVLAYAAATGRLAAALVGAVLLSVPYLMVHLVTPAAFGAGDVKLAVGLGAAAGMCGGQAWAWAAVGAPVLTAVAGIAALVLPRRTRPLDQHTLRTTQRGAEGDQVVLAQGTPGADDGRGRCSAAADPIDSSAGSVRDPRRPRQKHSLRRPRTHAPATTSAASPVTVPHGPSMCVATLLAVGFG</sequence>
<feature type="region of interest" description="Disordered" evidence="2">
    <location>
        <begin position="144"/>
        <end position="206"/>
    </location>
</feature>
<dbReference type="PANTHER" id="PTHR30487:SF0">
    <property type="entry name" value="PREPILIN LEADER PEPTIDASE_N-METHYLTRANSFERASE-RELATED"/>
    <property type="match status" value="1"/>
</dbReference>
<evidence type="ECO:0000256" key="3">
    <source>
        <dbReference type="SAM" id="Phobius"/>
    </source>
</evidence>
<dbReference type="GO" id="GO:0004190">
    <property type="term" value="F:aspartic-type endopeptidase activity"/>
    <property type="evidence" value="ECO:0007669"/>
    <property type="project" value="InterPro"/>
</dbReference>
<dbReference type="GO" id="GO:0005886">
    <property type="term" value="C:plasma membrane"/>
    <property type="evidence" value="ECO:0007669"/>
    <property type="project" value="TreeGrafter"/>
</dbReference>
<reference evidence="5 6" key="1">
    <citation type="submission" date="2019-05" db="EMBL/GenBank/DDBJ databases">
        <title>Genomes sequences of two Nocardia cyriacigeorgica environmental isolates, type strains Nocardia asteroides ATCC 19247 and Nocardia cyriacigeorgica DSM 44484.</title>
        <authorList>
            <person name="Vautrin F."/>
            <person name="Bergeron E."/>
            <person name="Dubost A."/>
            <person name="Abrouk D."/>
            <person name="Rodriguez Nava V."/>
            <person name="Pujic P."/>
        </authorList>
    </citation>
    <scope>NUCLEOTIDE SEQUENCE [LARGE SCALE GENOMIC DNA]</scope>
    <source>
        <strain evidence="5 6">EML 1456</strain>
    </source>
</reference>
<dbReference type="InterPro" id="IPR000045">
    <property type="entry name" value="Prepilin_IV_endopep_pep"/>
</dbReference>
<accession>A0A5R8P911</accession>
<keyword evidence="3" id="KW-1133">Transmembrane helix</keyword>
<dbReference type="Proteomes" id="UP000308349">
    <property type="component" value="Unassembled WGS sequence"/>
</dbReference>
<feature type="transmembrane region" description="Helical" evidence="3">
    <location>
        <begin position="35"/>
        <end position="60"/>
    </location>
</feature>
<feature type="transmembrane region" description="Helical" evidence="3">
    <location>
        <begin position="95"/>
        <end position="117"/>
    </location>
</feature>
<comment type="similarity">
    <text evidence="1">Belongs to the peptidase A24 family.</text>
</comment>
<organism evidence="5 6">
    <name type="scientific">Nocardia cyriacigeorgica</name>
    <dbReference type="NCBI Taxonomy" id="135487"/>
    <lineage>
        <taxon>Bacteria</taxon>
        <taxon>Bacillati</taxon>
        <taxon>Actinomycetota</taxon>
        <taxon>Actinomycetes</taxon>
        <taxon>Mycobacteriales</taxon>
        <taxon>Nocardiaceae</taxon>
        <taxon>Nocardia</taxon>
    </lineage>
</organism>
<evidence type="ECO:0000259" key="4">
    <source>
        <dbReference type="Pfam" id="PF01478"/>
    </source>
</evidence>
<keyword evidence="3" id="KW-0812">Transmembrane</keyword>
<feature type="compositionally biased region" description="Basic residues" evidence="2">
    <location>
        <begin position="175"/>
        <end position="188"/>
    </location>
</feature>
<proteinExistence type="inferred from homology"/>
<dbReference type="InterPro" id="IPR050882">
    <property type="entry name" value="Prepilin_peptidase/N-MTase"/>
</dbReference>
<evidence type="ECO:0000313" key="6">
    <source>
        <dbReference type="Proteomes" id="UP000308349"/>
    </source>
</evidence>
<dbReference type="GO" id="GO:0006465">
    <property type="term" value="P:signal peptide processing"/>
    <property type="evidence" value="ECO:0007669"/>
    <property type="project" value="TreeGrafter"/>
</dbReference>
<dbReference type="Gene3D" id="1.20.120.1220">
    <property type="match status" value="1"/>
</dbReference>
<protein>
    <submittedName>
        <fullName evidence="5">Prepilin peptidase</fullName>
    </submittedName>
</protein>
<feature type="domain" description="Prepilin type IV endopeptidase peptidase" evidence="4">
    <location>
        <begin position="8"/>
        <end position="116"/>
    </location>
</feature>
<comment type="caution">
    <text evidence="5">The sequence shown here is derived from an EMBL/GenBank/DDBJ whole genome shotgun (WGS) entry which is preliminary data.</text>
</comment>
<dbReference type="PANTHER" id="PTHR30487">
    <property type="entry name" value="TYPE 4 PREPILIN-LIKE PROTEINS LEADER PEPTIDE-PROCESSING ENZYME"/>
    <property type="match status" value="1"/>
</dbReference>
<gene>
    <name evidence="5" type="ORF">FEK35_26750</name>
</gene>
<evidence type="ECO:0000256" key="2">
    <source>
        <dbReference type="SAM" id="MobiDB-lite"/>
    </source>
</evidence>
<name>A0A5R8P911_9NOCA</name>